<dbReference type="GO" id="GO:0004674">
    <property type="term" value="F:protein serine/threonine kinase activity"/>
    <property type="evidence" value="ECO:0007669"/>
    <property type="project" value="TreeGrafter"/>
</dbReference>
<feature type="domain" description="HipA-like C-terminal" evidence="4">
    <location>
        <begin position="178"/>
        <end position="418"/>
    </location>
</feature>
<dbReference type="Pfam" id="PF07804">
    <property type="entry name" value="HipA_C"/>
    <property type="match status" value="1"/>
</dbReference>
<dbReference type="PANTHER" id="PTHR37419:SF1">
    <property type="entry name" value="SERINE_THREONINE-PROTEIN KINASE TOXIN HIPA"/>
    <property type="match status" value="1"/>
</dbReference>
<evidence type="ECO:0000259" key="5">
    <source>
        <dbReference type="Pfam" id="PF13657"/>
    </source>
</evidence>
<dbReference type="KEGG" id="ria:C7V51_09930"/>
<comment type="similarity">
    <text evidence="1">Belongs to the HipA Ser/Thr kinase family.</text>
</comment>
<keyword evidence="2" id="KW-0808">Transferase</keyword>
<dbReference type="InterPro" id="IPR017508">
    <property type="entry name" value="HipA_N1"/>
</dbReference>
<reference evidence="6 7" key="1">
    <citation type="submission" date="2018-03" db="EMBL/GenBank/DDBJ databases">
        <title>Bacteriophage NCPPB3778 and a type I-E CRISPR drive the evolution of the US Biological Select Agent, Rathayibacter toxicus.</title>
        <authorList>
            <person name="Davis E.W.II."/>
            <person name="Tabima J.F."/>
            <person name="Weisberg A.J."/>
            <person name="Dantas Lopes L."/>
            <person name="Wiseman M.S."/>
            <person name="Wiseman M.S."/>
            <person name="Pupko T."/>
            <person name="Belcher M.S."/>
            <person name="Sechler A.J."/>
            <person name="Tancos M.A."/>
            <person name="Schroeder B.K."/>
            <person name="Murray T.D."/>
            <person name="Luster D.G."/>
            <person name="Schneider W.L."/>
            <person name="Rogers E."/>
            <person name="Andreote F.D."/>
            <person name="Grunwald N.J."/>
            <person name="Putnam M.L."/>
            <person name="Chang J.H."/>
        </authorList>
    </citation>
    <scope>NUCLEOTIDE SEQUENCE [LARGE SCALE GENOMIC DNA]</scope>
    <source>
        <strain evidence="6 7">NCCPB 2253</strain>
    </source>
</reference>
<sequence>MRESVRCSTCSERWVTALKKQRSMPAARELLAYLDGRRAGTFLQESTGNTVFVYDEEYRRDPLSTPLSLSMSTAVERHNKRKVLPWLNGLIPDNDAARSAIAQRFDVNPKNPFAILEHIGSDAPGAIQLLPPGEECTDAHNDRTAVKRLADEDVAEQLRLVIDEYRDGTPDARLDQRFSLPGAQPKIALVRDRGEWARALGATPTTHILKPVPPDGFRRVDIVEYLTLTAASNLGLTTAEFWIEQIGPHRVFVSKRYDREPGADGIMRRLHQEDLGQALSADPAKKYQRRDGGPGIGAVATLIRALALSDSRRVQIGWEFFRGVAFNSVAYCTDAHIKNYSMMLDGAHTQLAPLYDLNTIAPYLDGRSRYGARGEAPQAAMSIDGEYRFDAMSEAGFAKEAKKLGVDGGRAVDEVRRLRRDLVGAFEIARDSLVTVDDDTTSFAQEVVDGVARIPSLTRS</sequence>
<dbReference type="AlphaFoldDB" id="A0AAD1AD44"/>
<accession>A0AAD1AD44</accession>
<dbReference type="GO" id="GO:0005829">
    <property type="term" value="C:cytosol"/>
    <property type="evidence" value="ECO:0007669"/>
    <property type="project" value="TreeGrafter"/>
</dbReference>
<feature type="domain" description="HipA N-terminal subdomain 1" evidence="5">
    <location>
        <begin position="31"/>
        <end position="129"/>
    </location>
</feature>
<evidence type="ECO:0000256" key="3">
    <source>
        <dbReference type="ARBA" id="ARBA00022777"/>
    </source>
</evidence>
<dbReference type="EMBL" id="CP028130">
    <property type="protein sequence ID" value="AZZ56166.1"/>
    <property type="molecule type" value="Genomic_DNA"/>
</dbReference>
<dbReference type="InterPro" id="IPR052028">
    <property type="entry name" value="HipA_Ser/Thr_kinase"/>
</dbReference>
<dbReference type="InterPro" id="IPR012893">
    <property type="entry name" value="HipA-like_C"/>
</dbReference>
<evidence type="ECO:0000259" key="4">
    <source>
        <dbReference type="Pfam" id="PF07804"/>
    </source>
</evidence>
<organism evidence="6 7">
    <name type="scientific">Rathayibacter iranicus</name>
    <dbReference type="NCBI Taxonomy" id="59737"/>
    <lineage>
        <taxon>Bacteria</taxon>
        <taxon>Bacillati</taxon>
        <taxon>Actinomycetota</taxon>
        <taxon>Actinomycetes</taxon>
        <taxon>Micrococcales</taxon>
        <taxon>Microbacteriaceae</taxon>
        <taxon>Rathayibacter</taxon>
    </lineage>
</organism>
<gene>
    <name evidence="6" type="ORF">C7V51_09930</name>
</gene>
<dbReference type="PANTHER" id="PTHR37419">
    <property type="entry name" value="SERINE/THREONINE-PROTEIN KINASE TOXIN HIPA"/>
    <property type="match status" value="1"/>
</dbReference>
<dbReference type="Proteomes" id="UP000283946">
    <property type="component" value="Chromosome"/>
</dbReference>
<dbReference type="Pfam" id="PF13657">
    <property type="entry name" value="Couple_hipA"/>
    <property type="match status" value="1"/>
</dbReference>
<evidence type="ECO:0000256" key="2">
    <source>
        <dbReference type="ARBA" id="ARBA00022679"/>
    </source>
</evidence>
<keyword evidence="3" id="KW-0418">Kinase</keyword>
<dbReference type="NCBIfam" id="TIGR03071">
    <property type="entry name" value="couple_hipA"/>
    <property type="match status" value="1"/>
</dbReference>
<evidence type="ECO:0000313" key="7">
    <source>
        <dbReference type="Proteomes" id="UP000283946"/>
    </source>
</evidence>
<proteinExistence type="inferred from homology"/>
<name>A0AAD1AD44_9MICO</name>
<protein>
    <submittedName>
        <fullName evidence="6">Type II toxin-antitoxin system HipA family toxin</fullName>
    </submittedName>
</protein>
<evidence type="ECO:0000256" key="1">
    <source>
        <dbReference type="ARBA" id="ARBA00010164"/>
    </source>
</evidence>
<evidence type="ECO:0000313" key="6">
    <source>
        <dbReference type="EMBL" id="AZZ56166.1"/>
    </source>
</evidence>